<dbReference type="OrthoDB" id="5792673at2759"/>
<sequence>MNQCSWTNTVDVENVDAVDSSTVACSEEQFFSGVIDGVEYVASSRLAEADNVVPYLSRLHDQVFYQDRDASVCAL</sequence>
<evidence type="ECO:0000313" key="1">
    <source>
        <dbReference type="EMBL" id="VDM62725.1"/>
    </source>
</evidence>
<proteinExistence type="predicted"/>
<protein>
    <submittedName>
        <fullName evidence="1 3">Uncharacterized protein</fullName>
    </submittedName>
</protein>
<organism evidence="3">
    <name type="scientific">Angiostrongylus costaricensis</name>
    <name type="common">Nematode worm</name>
    <dbReference type="NCBI Taxonomy" id="334426"/>
    <lineage>
        <taxon>Eukaryota</taxon>
        <taxon>Metazoa</taxon>
        <taxon>Ecdysozoa</taxon>
        <taxon>Nematoda</taxon>
        <taxon>Chromadorea</taxon>
        <taxon>Rhabditida</taxon>
        <taxon>Rhabditina</taxon>
        <taxon>Rhabditomorpha</taxon>
        <taxon>Strongyloidea</taxon>
        <taxon>Metastrongylidae</taxon>
        <taxon>Angiostrongylus</taxon>
    </lineage>
</organism>
<accession>A0A0R3PXT5</accession>
<dbReference type="WBParaSite" id="ACOC_0001113901-mRNA-1">
    <property type="protein sequence ID" value="ACOC_0001113901-mRNA-1"/>
    <property type="gene ID" value="ACOC_0001113901"/>
</dbReference>
<evidence type="ECO:0000313" key="3">
    <source>
        <dbReference type="WBParaSite" id="ACOC_0001113901-mRNA-1"/>
    </source>
</evidence>
<gene>
    <name evidence="1" type="ORF">ACOC_LOCUS11140</name>
</gene>
<keyword evidence="2" id="KW-1185">Reference proteome</keyword>
<dbReference type="Proteomes" id="UP000267027">
    <property type="component" value="Unassembled WGS sequence"/>
</dbReference>
<dbReference type="EMBL" id="UYYA01004620">
    <property type="protein sequence ID" value="VDM62725.1"/>
    <property type="molecule type" value="Genomic_DNA"/>
</dbReference>
<name>A0A0R3PXT5_ANGCS</name>
<reference evidence="1 2" key="2">
    <citation type="submission" date="2018-11" db="EMBL/GenBank/DDBJ databases">
        <authorList>
            <consortium name="Pathogen Informatics"/>
        </authorList>
    </citation>
    <scope>NUCLEOTIDE SEQUENCE [LARGE SCALE GENOMIC DNA]</scope>
    <source>
        <strain evidence="1 2">Costa Rica</strain>
    </source>
</reference>
<reference evidence="3" key="1">
    <citation type="submission" date="2017-02" db="UniProtKB">
        <authorList>
            <consortium name="WormBaseParasite"/>
        </authorList>
    </citation>
    <scope>IDENTIFICATION</scope>
</reference>
<dbReference type="AlphaFoldDB" id="A0A0R3PXT5"/>
<evidence type="ECO:0000313" key="2">
    <source>
        <dbReference type="Proteomes" id="UP000267027"/>
    </source>
</evidence>